<dbReference type="KEGG" id="mamo:A6B35_25150"/>
<evidence type="ECO:0000313" key="4">
    <source>
        <dbReference type="Proteomes" id="UP000002949"/>
    </source>
</evidence>
<keyword evidence="4" id="KW-1185">Reference proteome</keyword>
<evidence type="ECO:0000313" key="3">
    <source>
        <dbReference type="EMBL" id="EHH13456.1"/>
    </source>
</evidence>
<reference evidence="3 4" key="1">
    <citation type="journal article" date="2012" name="J. Bacteriol.">
        <title>Draft Genome Sequence of Plant Growth-Promoting Rhizobium Mesorhizobium amorphae, Isolated from Zinc-Lead Mine Tailings.</title>
        <authorList>
            <person name="Hao X."/>
            <person name="Lin Y."/>
            <person name="Johnstone L."/>
            <person name="Baltrus D.A."/>
            <person name="Miller S.J."/>
            <person name="Wei G."/>
            <person name="Rensing C."/>
        </authorList>
    </citation>
    <scope>NUCLEOTIDE SEQUENCE [LARGE SCALE GENOMIC DNA]</scope>
    <source>
        <strain evidence="3 4">CCNWGS0123</strain>
    </source>
</reference>
<dbReference type="EMBL" id="AGSN01000049">
    <property type="protein sequence ID" value="EHH13456.1"/>
    <property type="molecule type" value="Genomic_DNA"/>
</dbReference>
<dbReference type="Gene3D" id="3.40.50.1820">
    <property type="entry name" value="alpha/beta hydrolase"/>
    <property type="match status" value="1"/>
</dbReference>
<evidence type="ECO:0000256" key="1">
    <source>
        <dbReference type="ARBA" id="ARBA00022801"/>
    </source>
</evidence>
<dbReference type="PANTHER" id="PTHR43329">
    <property type="entry name" value="EPOXIDE HYDROLASE"/>
    <property type="match status" value="1"/>
</dbReference>
<dbReference type="GO" id="GO:0016787">
    <property type="term" value="F:hydrolase activity"/>
    <property type="evidence" value="ECO:0007669"/>
    <property type="project" value="UniProtKB-KW"/>
</dbReference>
<dbReference type="PRINTS" id="PR00412">
    <property type="entry name" value="EPOXHYDRLASE"/>
</dbReference>
<protein>
    <submittedName>
        <fullName evidence="3">Alpha/beta hydrolase fold protein</fullName>
    </submittedName>
</protein>
<organism evidence="3 4">
    <name type="scientific">Mesorhizobium amorphae CCNWGS0123</name>
    <dbReference type="NCBI Taxonomy" id="1082933"/>
    <lineage>
        <taxon>Bacteria</taxon>
        <taxon>Pseudomonadati</taxon>
        <taxon>Pseudomonadota</taxon>
        <taxon>Alphaproteobacteria</taxon>
        <taxon>Hyphomicrobiales</taxon>
        <taxon>Phyllobacteriaceae</taxon>
        <taxon>Mesorhizobium</taxon>
    </lineage>
</organism>
<dbReference type="AlphaFoldDB" id="G6Y477"/>
<gene>
    <name evidence="3" type="ORF">MEA186_03679</name>
</gene>
<keyword evidence="1 3" id="KW-0378">Hydrolase</keyword>
<dbReference type="Proteomes" id="UP000002949">
    <property type="component" value="Unassembled WGS sequence"/>
</dbReference>
<dbReference type="SUPFAM" id="SSF53474">
    <property type="entry name" value="alpha/beta-Hydrolases"/>
    <property type="match status" value="1"/>
</dbReference>
<dbReference type="eggNOG" id="COG2267">
    <property type="taxonomic scope" value="Bacteria"/>
</dbReference>
<feature type="domain" description="AB hydrolase-1" evidence="2">
    <location>
        <begin position="11"/>
        <end position="211"/>
    </location>
</feature>
<dbReference type="STRING" id="1082933.A6B35_25150"/>
<dbReference type="InterPro" id="IPR000073">
    <property type="entry name" value="AB_hydrolase_1"/>
</dbReference>
<accession>G6Y477</accession>
<name>G6Y477_9HYPH</name>
<dbReference type="Pfam" id="PF12697">
    <property type="entry name" value="Abhydrolase_6"/>
    <property type="match status" value="1"/>
</dbReference>
<evidence type="ECO:0000259" key="2">
    <source>
        <dbReference type="Pfam" id="PF12697"/>
    </source>
</evidence>
<dbReference type="InterPro" id="IPR000639">
    <property type="entry name" value="Epox_hydrolase-like"/>
</dbReference>
<proteinExistence type="predicted"/>
<dbReference type="InterPro" id="IPR029058">
    <property type="entry name" value="AB_hydrolase_fold"/>
</dbReference>
<sequence length="219" mass="25072">MDGPITTEQLVKDIKSLIDAISPNKKVFIVAHDWGAALTYLTLSQYPQLFLRAVTASVPHPTVFFKSIVTKPSQFKKSWYILFFQLGPLADYFVSRNNFSLIEKLWRTWSPGYALSASQWNIIKECLSQSMPKPVMYYRAMFWPPLPALKQLRAANKVHTPLLYVHGVEDGCINLESRRGQENYFMAAHQEVLLEGVGHFVALEAPDRLAQEAHRWFQG</sequence>